<reference evidence="1 2" key="1">
    <citation type="journal article" date="2021" name="Elife">
        <title>Chloroplast acquisition without the gene transfer in kleptoplastic sea slugs, Plakobranchus ocellatus.</title>
        <authorList>
            <person name="Maeda T."/>
            <person name="Takahashi S."/>
            <person name="Yoshida T."/>
            <person name="Shimamura S."/>
            <person name="Takaki Y."/>
            <person name="Nagai Y."/>
            <person name="Toyoda A."/>
            <person name="Suzuki Y."/>
            <person name="Arimoto A."/>
            <person name="Ishii H."/>
            <person name="Satoh N."/>
            <person name="Nishiyama T."/>
            <person name="Hasebe M."/>
            <person name="Maruyama T."/>
            <person name="Minagawa J."/>
            <person name="Obokata J."/>
            <person name="Shigenobu S."/>
        </authorList>
    </citation>
    <scope>NUCLEOTIDE SEQUENCE [LARGE SCALE GENOMIC DNA]</scope>
</reference>
<dbReference type="EMBL" id="BMAT01013665">
    <property type="protein sequence ID" value="GFS17666.1"/>
    <property type="molecule type" value="Genomic_DNA"/>
</dbReference>
<dbReference type="AlphaFoldDB" id="A0AAV4J8K6"/>
<proteinExistence type="predicted"/>
<keyword evidence="2" id="KW-1185">Reference proteome</keyword>
<comment type="caution">
    <text evidence="1">The sequence shown here is derived from an EMBL/GenBank/DDBJ whole genome shotgun (WGS) entry which is preliminary data.</text>
</comment>
<sequence>MLQLPVENQLQLLDNMGVVWWKDVICDIVLLAHIMYFNTHMTCVGLIQCLGTQTYSSLPTSLCRKLELKVLKVSAFQVPSTHRLRLCWFFGRLTYNYAPTILYERPELVALMRPVFLHKLRTLYQRSLWERRCFCDVFKF</sequence>
<protein>
    <submittedName>
        <fullName evidence="1">Uncharacterized protein</fullName>
    </submittedName>
</protein>
<accession>A0AAV4J8K6</accession>
<evidence type="ECO:0000313" key="2">
    <source>
        <dbReference type="Proteomes" id="UP000762676"/>
    </source>
</evidence>
<name>A0AAV4J8K6_9GAST</name>
<organism evidence="1 2">
    <name type="scientific">Elysia marginata</name>
    <dbReference type="NCBI Taxonomy" id="1093978"/>
    <lineage>
        <taxon>Eukaryota</taxon>
        <taxon>Metazoa</taxon>
        <taxon>Spiralia</taxon>
        <taxon>Lophotrochozoa</taxon>
        <taxon>Mollusca</taxon>
        <taxon>Gastropoda</taxon>
        <taxon>Heterobranchia</taxon>
        <taxon>Euthyneura</taxon>
        <taxon>Panpulmonata</taxon>
        <taxon>Sacoglossa</taxon>
        <taxon>Placobranchoidea</taxon>
        <taxon>Plakobranchidae</taxon>
        <taxon>Elysia</taxon>
    </lineage>
</organism>
<gene>
    <name evidence="1" type="ORF">ElyMa_006827500</name>
</gene>
<evidence type="ECO:0000313" key="1">
    <source>
        <dbReference type="EMBL" id="GFS17666.1"/>
    </source>
</evidence>
<dbReference type="Proteomes" id="UP000762676">
    <property type="component" value="Unassembled WGS sequence"/>
</dbReference>